<dbReference type="GO" id="GO:1990904">
    <property type="term" value="C:ribonucleoprotein complex"/>
    <property type="evidence" value="ECO:0007669"/>
    <property type="project" value="UniProtKB-KW"/>
</dbReference>
<protein>
    <submittedName>
        <fullName evidence="4">30S ribosomal protein THX</fullName>
    </submittedName>
</protein>
<evidence type="ECO:0000313" key="5">
    <source>
        <dbReference type="Proteomes" id="UP000289784"/>
    </source>
</evidence>
<keyword evidence="3" id="KW-0687">Ribonucleoprotein</keyword>
<keyword evidence="2 4" id="KW-0689">Ribosomal protein</keyword>
<evidence type="ECO:0000256" key="2">
    <source>
        <dbReference type="ARBA" id="ARBA00022980"/>
    </source>
</evidence>
<accession>A0A4Q1JVH5</accession>
<dbReference type="AlphaFoldDB" id="A0A4Q1JVH5"/>
<evidence type="ECO:0000256" key="1">
    <source>
        <dbReference type="ARBA" id="ARBA00010834"/>
    </source>
</evidence>
<proteinExistence type="inferred from homology"/>
<dbReference type="InterPro" id="IPR030826">
    <property type="entry name" value="Ribosomal_bTHX/bTHXc/bTHXm"/>
</dbReference>
<organism evidence="4 5">
    <name type="scientific">Pseudoxanthomonas composti</name>
    <dbReference type="NCBI Taxonomy" id="2137479"/>
    <lineage>
        <taxon>Bacteria</taxon>
        <taxon>Pseudomonadati</taxon>
        <taxon>Pseudomonadota</taxon>
        <taxon>Gammaproteobacteria</taxon>
        <taxon>Lysobacterales</taxon>
        <taxon>Lysobacteraceae</taxon>
        <taxon>Pseudoxanthomonas</taxon>
    </lineage>
</organism>
<comment type="caution">
    <text evidence="4">The sequence shown here is derived from an EMBL/GenBank/DDBJ whole genome shotgun (WGS) entry which is preliminary data.</text>
</comment>
<gene>
    <name evidence="4" type="ORF">EPA99_11655</name>
</gene>
<dbReference type="Proteomes" id="UP000289784">
    <property type="component" value="Unassembled WGS sequence"/>
</dbReference>
<dbReference type="NCBIfam" id="TIGR04560">
    <property type="entry name" value="ribo_THX"/>
    <property type="match status" value="1"/>
</dbReference>
<name>A0A4Q1JVH5_9GAMM</name>
<evidence type="ECO:0000313" key="4">
    <source>
        <dbReference type="EMBL" id="RXR05476.1"/>
    </source>
</evidence>
<dbReference type="EMBL" id="SAWZ01000005">
    <property type="protein sequence ID" value="RXR05476.1"/>
    <property type="molecule type" value="Genomic_DNA"/>
</dbReference>
<sequence>MRHPYHATRRHASGTPGAVVGFAPFAHPRPTWAGWSCAATSTQEYPNMGKGDRKTAKGKRYNASYGNARLKTTSAAVAAPVTKKTVVKSAAKKAVAKKVAKAG</sequence>
<evidence type="ECO:0000256" key="3">
    <source>
        <dbReference type="ARBA" id="ARBA00023274"/>
    </source>
</evidence>
<comment type="similarity">
    <text evidence="1">Belongs to the bacterial ribosomal protein bTHX family.</text>
</comment>
<dbReference type="Pfam" id="PF17067">
    <property type="entry name" value="RPS31"/>
    <property type="match status" value="1"/>
</dbReference>
<reference evidence="4 5" key="1">
    <citation type="submission" date="2019-01" db="EMBL/GenBank/DDBJ databases">
        <title>Pseudoxanthomonas composti sp. nov., isolated from compost.</title>
        <authorList>
            <person name="Yang G."/>
        </authorList>
    </citation>
    <scope>NUCLEOTIDE SEQUENCE [LARGE SCALE GENOMIC DNA]</scope>
    <source>
        <strain evidence="4 5">GSS15</strain>
    </source>
</reference>
<keyword evidence="5" id="KW-1185">Reference proteome</keyword>
<dbReference type="GO" id="GO:0005840">
    <property type="term" value="C:ribosome"/>
    <property type="evidence" value="ECO:0007669"/>
    <property type="project" value="UniProtKB-KW"/>
</dbReference>